<reference evidence="2 3" key="1">
    <citation type="submission" date="2020-08" db="EMBL/GenBank/DDBJ databases">
        <title>Genomic Encyclopedia of Type Strains, Phase IV (KMG-IV): sequencing the most valuable type-strain genomes for metagenomic binning, comparative biology and taxonomic classification.</title>
        <authorList>
            <person name="Goeker M."/>
        </authorList>
    </citation>
    <scope>NUCLEOTIDE SEQUENCE [LARGE SCALE GENOMIC DNA]</scope>
    <source>
        <strain evidence="2 3">DSM 25966</strain>
    </source>
</reference>
<evidence type="ECO:0008006" key="4">
    <source>
        <dbReference type="Google" id="ProtNLM"/>
    </source>
</evidence>
<organism evidence="2 3">
    <name type="scientific">Kaistia hirudinis</name>
    <dbReference type="NCBI Taxonomy" id="1293440"/>
    <lineage>
        <taxon>Bacteria</taxon>
        <taxon>Pseudomonadati</taxon>
        <taxon>Pseudomonadota</taxon>
        <taxon>Alphaproteobacteria</taxon>
        <taxon>Hyphomicrobiales</taxon>
        <taxon>Kaistiaceae</taxon>
        <taxon>Kaistia</taxon>
    </lineage>
</organism>
<evidence type="ECO:0000313" key="3">
    <source>
        <dbReference type="Proteomes" id="UP000553963"/>
    </source>
</evidence>
<dbReference type="EMBL" id="JACIDS010000001">
    <property type="protein sequence ID" value="MBB3929980.1"/>
    <property type="molecule type" value="Genomic_DNA"/>
</dbReference>
<keyword evidence="3" id="KW-1185">Reference proteome</keyword>
<keyword evidence="1" id="KW-1133">Transmembrane helix</keyword>
<feature type="transmembrane region" description="Helical" evidence="1">
    <location>
        <begin position="51"/>
        <end position="73"/>
    </location>
</feature>
<evidence type="ECO:0000256" key="1">
    <source>
        <dbReference type="SAM" id="Phobius"/>
    </source>
</evidence>
<dbReference type="AlphaFoldDB" id="A0A840AIH5"/>
<comment type="caution">
    <text evidence="2">The sequence shown here is derived from an EMBL/GenBank/DDBJ whole genome shotgun (WGS) entry which is preliminary data.</text>
</comment>
<gene>
    <name evidence="2" type="ORF">GGR25_000999</name>
</gene>
<dbReference type="Proteomes" id="UP000553963">
    <property type="component" value="Unassembled WGS sequence"/>
</dbReference>
<evidence type="ECO:0000313" key="2">
    <source>
        <dbReference type="EMBL" id="MBB3929980.1"/>
    </source>
</evidence>
<keyword evidence="1" id="KW-0812">Transmembrane</keyword>
<name>A0A840AIH5_9HYPH</name>
<accession>A0A840AIH5</accession>
<feature type="transmembrane region" description="Helical" evidence="1">
    <location>
        <begin position="93"/>
        <end position="114"/>
    </location>
</feature>
<dbReference type="RefSeq" id="WP_183397584.1">
    <property type="nucleotide sequence ID" value="NZ_JACIDS010000001.1"/>
</dbReference>
<protein>
    <recommendedName>
        <fullName evidence="4">Transmembrane protein</fullName>
    </recommendedName>
</protein>
<sequence length="117" mass="12890">MSDASDLEVPRWRSGPYVYGSVLISLPLIFLVLWALPAILPAVLRGNFSGVKIACGALWGVVVFACPIAALVFRRQYQFREDWIRPRRFSIAFATAGYLVSVLSYVGIAIAFAGPRL</sequence>
<keyword evidence="1" id="KW-0472">Membrane</keyword>
<proteinExistence type="predicted"/>
<feature type="transmembrane region" description="Helical" evidence="1">
    <location>
        <begin position="17"/>
        <end position="39"/>
    </location>
</feature>